<dbReference type="PANTHER" id="PTHR15633">
    <property type="entry name" value="NUCLEOLAR PROTEIN 11"/>
    <property type="match status" value="1"/>
</dbReference>
<dbReference type="PANTHER" id="PTHR15633:SF2">
    <property type="entry name" value="NUCLEOLAR PROTEIN 11"/>
    <property type="match status" value="1"/>
</dbReference>
<sequence length="805" mass="83813">MDASIGEPFLLASYAVAQRLKKSKATAKAPQRAGASVSATHGKIASGSSDGYVTVTAQGDGVHVLDLSTLHPVASHTLGPSTSFSCASVSLSVLEGDQNICATYAAIASAADVTLDDCGRTLWVWRENLSSAIGDRASQKKKAAVMPHPISEIYACNGVPPRLLVLSPAGDLTVVDADLKIRSTLPPSPSSAVLQSFVFHRDSSCFLSGPPGSTAVVLLEHSQEAETSIRILDISTDDEAREVGSARIPVKSDQIACASCSASGYLSILTRDGFWNSFQIDSKADAINVYSAAQPLRLKALSFIGKSAEASPGSETATVALNTSLVLLAAITSSPRNIVLLVWDLQYSVLLASHILAVPAPLAHLPTLAMTLRLVAAAAPQALLILAPPSADAQKSTTRASVLVVPLALPRASTISNAMGRAGAGAPWLVQPSAADAFGPARAKVLAAVQAALAAGQPDAAEAAFFAWEKSAGEDKDGDDESGEEAPQAALGHSFVRELLVAALQPARPAGASYPAVLVRSLLERRVVSAGMVDGGLLAALKLRDDWSAIELCTTHVADLAESDLMSILQFVAAHDRMTGGAAAADAMEVDTAVPALPAFLSACVRYPGAPAARRSALHTHLGQAEDAVAVLEVLDAWLARLRGAEVLALPPKRSVGKDAHGVCVLKAGWRKDELGAADACPPLGQVLVFLQTLLDAAFLALLQHAPAHGVLRRVLARIEPEIRLTEQVEMLRGPLEVFARAQAKAVREGREGKKEGATGGSGGAWRMSAAQWRLNIKLSRIANGATTFDMGPQRLGFRGASLIS</sequence>
<dbReference type="EMBL" id="JARKIE010000015">
    <property type="protein sequence ID" value="KAJ7702224.1"/>
    <property type="molecule type" value="Genomic_DNA"/>
</dbReference>
<dbReference type="SUPFAM" id="SSF50998">
    <property type="entry name" value="Quinoprotein alcohol dehydrogenase-like"/>
    <property type="match status" value="1"/>
</dbReference>
<reference evidence="1" key="1">
    <citation type="submission" date="2023-03" db="EMBL/GenBank/DDBJ databases">
        <title>Massive genome expansion in bonnet fungi (Mycena s.s.) driven by repeated elements and novel gene families across ecological guilds.</title>
        <authorList>
            <consortium name="Lawrence Berkeley National Laboratory"/>
            <person name="Harder C.B."/>
            <person name="Miyauchi S."/>
            <person name="Viragh M."/>
            <person name="Kuo A."/>
            <person name="Thoen E."/>
            <person name="Andreopoulos B."/>
            <person name="Lu D."/>
            <person name="Skrede I."/>
            <person name="Drula E."/>
            <person name="Henrissat B."/>
            <person name="Morin E."/>
            <person name="Kohler A."/>
            <person name="Barry K."/>
            <person name="LaButti K."/>
            <person name="Morin E."/>
            <person name="Salamov A."/>
            <person name="Lipzen A."/>
            <person name="Mereny Z."/>
            <person name="Hegedus B."/>
            <person name="Baldrian P."/>
            <person name="Stursova M."/>
            <person name="Weitz H."/>
            <person name="Taylor A."/>
            <person name="Grigoriev I.V."/>
            <person name="Nagy L.G."/>
            <person name="Martin F."/>
            <person name="Kauserud H."/>
        </authorList>
    </citation>
    <scope>NUCLEOTIDE SEQUENCE</scope>
    <source>
        <strain evidence="1">CBHHK067</strain>
    </source>
</reference>
<evidence type="ECO:0000313" key="1">
    <source>
        <dbReference type="EMBL" id="KAJ7702224.1"/>
    </source>
</evidence>
<comment type="caution">
    <text evidence="1">The sequence shown here is derived from an EMBL/GenBank/DDBJ whole genome shotgun (WGS) entry which is preliminary data.</text>
</comment>
<organism evidence="1 2">
    <name type="scientific">Mycena rosella</name>
    <name type="common">Pink bonnet</name>
    <name type="synonym">Agaricus rosellus</name>
    <dbReference type="NCBI Taxonomy" id="1033263"/>
    <lineage>
        <taxon>Eukaryota</taxon>
        <taxon>Fungi</taxon>
        <taxon>Dikarya</taxon>
        <taxon>Basidiomycota</taxon>
        <taxon>Agaricomycotina</taxon>
        <taxon>Agaricomycetes</taxon>
        <taxon>Agaricomycetidae</taxon>
        <taxon>Agaricales</taxon>
        <taxon>Marasmiineae</taxon>
        <taxon>Mycenaceae</taxon>
        <taxon>Mycena</taxon>
    </lineage>
</organism>
<accession>A0AAD7E0Q3</accession>
<keyword evidence="2" id="KW-1185">Reference proteome</keyword>
<dbReference type="InterPro" id="IPR042859">
    <property type="entry name" value="NOL11"/>
</dbReference>
<dbReference type="GO" id="GO:0005730">
    <property type="term" value="C:nucleolus"/>
    <property type="evidence" value="ECO:0007669"/>
    <property type="project" value="TreeGrafter"/>
</dbReference>
<evidence type="ECO:0000313" key="2">
    <source>
        <dbReference type="Proteomes" id="UP001221757"/>
    </source>
</evidence>
<dbReference type="GO" id="GO:0003723">
    <property type="term" value="F:RNA binding"/>
    <property type="evidence" value="ECO:0007669"/>
    <property type="project" value="TreeGrafter"/>
</dbReference>
<name>A0AAD7E0Q3_MYCRO</name>
<dbReference type="InterPro" id="IPR011047">
    <property type="entry name" value="Quinoprotein_ADH-like_sf"/>
</dbReference>
<gene>
    <name evidence="1" type="ORF">B0H17DRAFT_1327195</name>
</gene>
<dbReference type="Proteomes" id="UP001221757">
    <property type="component" value="Unassembled WGS sequence"/>
</dbReference>
<dbReference type="AlphaFoldDB" id="A0AAD7E0Q3"/>
<proteinExistence type="predicted"/>
<protein>
    <submittedName>
        <fullName evidence="1">Uncharacterized protein</fullName>
    </submittedName>
</protein>
<dbReference type="GO" id="GO:0030490">
    <property type="term" value="P:maturation of SSU-rRNA"/>
    <property type="evidence" value="ECO:0007669"/>
    <property type="project" value="InterPro"/>
</dbReference>